<dbReference type="InterPro" id="IPR002347">
    <property type="entry name" value="SDR_fam"/>
</dbReference>
<dbReference type="Pfam" id="PF00106">
    <property type="entry name" value="adh_short"/>
    <property type="match status" value="1"/>
</dbReference>
<gene>
    <name evidence="5" type="ORF">V4F39_20195</name>
</gene>
<dbReference type="RefSeq" id="WP_332291696.1">
    <property type="nucleotide sequence ID" value="NZ_JAZIBG010000038.1"/>
</dbReference>
<keyword evidence="2" id="KW-0963">Cytoplasm</keyword>
<comment type="subcellular location">
    <subcellularLocation>
        <location evidence="1">Cytoplasm</location>
    </subcellularLocation>
</comment>
<reference evidence="5 6" key="1">
    <citation type="submission" date="2024-02" db="EMBL/GenBank/DDBJ databases">
        <title>Genome sequence of Aquincola sp. MAHUQ-54.</title>
        <authorList>
            <person name="Huq M.A."/>
        </authorList>
    </citation>
    <scope>NUCLEOTIDE SEQUENCE [LARGE SCALE GENOMIC DNA]</scope>
    <source>
        <strain evidence="5 6">MAHUQ-54</strain>
    </source>
</reference>
<protein>
    <submittedName>
        <fullName evidence="5">SDR family NAD(P)-dependent oxidoreductase</fullName>
    </submittedName>
</protein>
<dbReference type="PANTHER" id="PTHR44085:SF2">
    <property type="entry name" value="SEPIAPTERIN REDUCTASE"/>
    <property type="match status" value="1"/>
</dbReference>
<dbReference type="PRINTS" id="PR00081">
    <property type="entry name" value="GDHRDH"/>
</dbReference>
<dbReference type="PANTHER" id="PTHR44085">
    <property type="entry name" value="SEPIAPTERIN REDUCTASE"/>
    <property type="match status" value="1"/>
</dbReference>
<dbReference type="EMBL" id="JAZIBG010000038">
    <property type="protein sequence ID" value="MEF7616247.1"/>
    <property type="molecule type" value="Genomic_DNA"/>
</dbReference>
<comment type="caution">
    <text evidence="5">The sequence shown here is derived from an EMBL/GenBank/DDBJ whole genome shotgun (WGS) entry which is preliminary data.</text>
</comment>
<accession>A0AAW9QLI1</accession>
<dbReference type="GO" id="GO:0006729">
    <property type="term" value="P:tetrahydrobiopterin biosynthetic process"/>
    <property type="evidence" value="ECO:0007669"/>
    <property type="project" value="TreeGrafter"/>
</dbReference>
<keyword evidence="6" id="KW-1185">Reference proteome</keyword>
<dbReference type="InterPro" id="IPR036291">
    <property type="entry name" value="NAD(P)-bd_dom_sf"/>
</dbReference>
<evidence type="ECO:0000313" key="5">
    <source>
        <dbReference type="EMBL" id="MEF7616247.1"/>
    </source>
</evidence>
<keyword evidence="3" id="KW-0521">NADP</keyword>
<proteinExistence type="predicted"/>
<dbReference type="GO" id="GO:0005737">
    <property type="term" value="C:cytoplasm"/>
    <property type="evidence" value="ECO:0007669"/>
    <property type="project" value="UniProtKB-SubCell"/>
</dbReference>
<dbReference type="AlphaFoldDB" id="A0AAW9QLI1"/>
<evidence type="ECO:0000256" key="4">
    <source>
        <dbReference type="ARBA" id="ARBA00023002"/>
    </source>
</evidence>
<dbReference type="GO" id="GO:0004757">
    <property type="term" value="F:sepiapterin reductase (NADP+) activity"/>
    <property type="evidence" value="ECO:0007669"/>
    <property type="project" value="TreeGrafter"/>
</dbReference>
<name>A0AAW9QLI1_9BURK</name>
<organism evidence="5 6">
    <name type="scientific">Aquincola agrisoli</name>
    <dbReference type="NCBI Taxonomy" id="3119538"/>
    <lineage>
        <taxon>Bacteria</taxon>
        <taxon>Pseudomonadati</taxon>
        <taxon>Pseudomonadota</taxon>
        <taxon>Betaproteobacteria</taxon>
        <taxon>Burkholderiales</taxon>
        <taxon>Sphaerotilaceae</taxon>
        <taxon>Aquincola</taxon>
    </lineage>
</organism>
<dbReference type="Proteomes" id="UP001336250">
    <property type="component" value="Unassembled WGS sequence"/>
</dbReference>
<evidence type="ECO:0000256" key="1">
    <source>
        <dbReference type="ARBA" id="ARBA00004496"/>
    </source>
</evidence>
<sequence>MPASLSSPQHLYIVTGSSRGMGAAIAARLLQPGHTLIGIARSTHVGLTPPPGSTLEQWTADLGEPLGIAARLEAWLAAMPPERFASATLINNAALLNTPGPLDADPPQALSAALRVGLEAPLLLSAAFLRATRAWQGRRRLLHISSGLGRRAMAGSAAYCAVKAGLDHFSRALALEEALQPNGARTVSLAPGVIDTGMQVQLRGGDPARFPDQQRFAELAATGALASPDDAAAKVLAYLDRPDFGEQPVADVRD</sequence>
<dbReference type="SUPFAM" id="SSF51735">
    <property type="entry name" value="NAD(P)-binding Rossmann-fold domains"/>
    <property type="match status" value="1"/>
</dbReference>
<dbReference type="Gene3D" id="3.40.50.720">
    <property type="entry name" value="NAD(P)-binding Rossmann-like Domain"/>
    <property type="match status" value="1"/>
</dbReference>
<dbReference type="InterPro" id="IPR051721">
    <property type="entry name" value="Biopterin_syn/organic_redct"/>
</dbReference>
<evidence type="ECO:0000313" key="6">
    <source>
        <dbReference type="Proteomes" id="UP001336250"/>
    </source>
</evidence>
<evidence type="ECO:0000256" key="3">
    <source>
        <dbReference type="ARBA" id="ARBA00022857"/>
    </source>
</evidence>
<evidence type="ECO:0000256" key="2">
    <source>
        <dbReference type="ARBA" id="ARBA00022490"/>
    </source>
</evidence>
<keyword evidence="4" id="KW-0560">Oxidoreductase</keyword>